<dbReference type="STRING" id="158787.BSCA_1955"/>
<dbReference type="Gene3D" id="1.10.3290.10">
    <property type="entry name" value="Fido-like domain"/>
    <property type="match status" value="1"/>
</dbReference>
<accession>A0A087D7T7</accession>
<organism evidence="2 3">
    <name type="scientific">Bifidobacterium scardovii</name>
    <dbReference type="NCBI Taxonomy" id="158787"/>
    <lineage>
        <taxon>Bacteria</taxon>
        <taxon>Bacillati</taxon>
        <taxon>Actinomycetota</taxon>
        <taxon>Actinomycetes</taxon>
        <taxon>Bifidobacteriales</taxon>
        <taxon>Bifidobacteriaceae</taxon>
        <taxon>Bifidobacterium</taxon>
    </lineage>
</organism>
<evidence type="ECO:0000259" key="1">
    <source>
        <dbReference type="PROSITE" id="PS51459"/>
    </source>
</evidence>
<reference evidence="2 3" key="1">
    <citation type="submission" date="2014-03" db="EMBL/GenBank/DDBJ databases">
        <title>Genomics of Bifidobacteria.</title>
        <authorList>
            <person name="Ventura M."/>
            <person name="Milani C."/>
            <person name="Lugli G.A."/>
        </authorList>
    </citation>
    <scope>NUCLEOTIDE SEQUENCE [LARGE SCALE GENOMIC DNA]</scope>
    <source>
        <strain evidence="2 3">LMG 21589</strain>
    </source>
</reference>
<name>A0A087D7T7_9BIFI</name>
<comment type="caution">
    <text evidence="2">The sequence shown here is derived from an EMBL/GenBank/DDBJ whole genome shotgun (WGS) entry which is preliminary data.</text>
</comment>
<proteinExistence type="predicted"/>
<dbReference type="AlphaFoldDB" id="A0A087D7T7"/>
<dbReference type="Proteomes" id="UP000029033">
    <property type="component" value="Unassembled WGS sequence"/>
</dbReference>
<evidence type="ECO:0000313" key="3">
    <source>
        <dbReference type="Proteomes" id="UP000029033"/>
    </source>
</evidence>
<dbReference type="eggNOG" id="COG3177">
    <property type="taxonomic scope" value="Bacteria"/>
</dbReference>
<sequence>MLFAYHANRMAGSTLTPAQISLLFVTGSLRPGDLDADAPAADVTAAVNHFRAFDWLLGHVDDPLDAGLIGTLHDMLRHGDGRTPATAATSDGSATADAAAVPGTVASSADLDQALARCASLADDPAAIAVAYHALAAADPFADGDGRLAGLVLFKELLRIDAVPVVPLSYHRDEYARALKRFPSDPEPLTGLLRGDREIYHRMMDAYTAGRVRCSYHR</sequence>
<dbReference type="PROSITE" id="PS51459">
    <property type="entry name" value="FIDO"/>
    <property type="match status" value="1"/>
</dbReference>
<keyword evidence="3" id="KW-1185">Reference proteome</keyword>
<dbReference type="EMBL" id="JGZO01000022">
    <property type="protein sequence ID" value="KFI91587.1"/>
    <property type="molecule type" value="Genomic_DNA"/>
</dbReference>
<dbReference type="InterPro" id="IPR036597">
    <property type="entry name" value="Fido-like_dom_sf"/>
</dbReference>
<dbReference type="InterPro" id="IPR003812">
    <property type="entry name" value="Fido"/>
</dbReference>
<evidence type="ECO:0000313" key="2">
    <source>
        <dbReference type="EMBL" id="KFI91587.1"/>
    </source>
</evidence>
<dbReference type="SUPFAM" id="SSF140931">
    <property type="entry name" value="Fic-like"/>
    <property type="match status" value="1"/>
</dbReference>
<protein>
    <submittedName>
        <fullName evidence="2">Fic family protein</fullName>
    </submittedName>
</protein>
<gene>
    <name evidence="2" type="ORF">BSCA_1955</name>
</gene>
<feature type="domain" description="Fido" evidence="1">
    <location>
        <begin position="64"/>
        <end position="195"/>
    </location>
</feature>